<dbReference type="EMBL" id="JAKGSG010000010">
    <property type="protein sequence ID" value="MCF4119861.1"/>
    <property type="molecule type" value="Genomic_DNA"/>
</dbReference>
<dbReference type="PANTHER" id="PTHR43792:SF8">
    <property type="entry name" value="[RIBOSOMAL PROTEIN US5]-ALANINE N-ACETYLTRANSFERASE"/>
    <property type="match status" value="1"/>
</dbReference>
<keyword evidence="1" id="KW-0808">Transferase</keyword>
<dbReference type="SUPFAM" id="SSF55729">
    <property type="entry name" value="Acyl-CoA N-acyltransferases (Nat)"/>
    <property type="match status" value="1"/>
</dbReference>
<comment type="caution">
    <text evidence="5">The sequence shown here is derived from an EMBL/GenBank/DDBJ whole genome shotgun (WGS) entry which is preliminary data.</text>
</comment>
<dbReference type="PANTHER" id="PTHR43792">
    <property type="entry name" value="GNAT FAMILY, PUTATIVE (AFU_ORTHOLOGUE AFUA_3G00765)-RELATED-RELATED"/>
    <property type="match status" value="1"/>
</dbReference>
<dbReference type="GO" id="GO:0005737">
    <property type="term" value="C:cytoplasm"/>
    <property type="evidence" value="ECO:0007669"/>
    <property type="project" value="TreeGrafter"/>
</dbReference>
<proteinExistence type="inferred from homology"/>
<accession>A0AA41QB41</accession>
<keyword evidence="2" id="KW-0012">Acyltransferase</keyword>
<dbReference type="AlphaFoldDB" id="A0AA41QB41"/>
<dbReference type="PROSITE" id="PS51186">
    <property type="entry name" value="GNAT"/>
    <property type="match status" value="1"/>
</dbReference>
<dbReference type="Proteomes" id="UP001165405">
    <property type="component" value="Unassembled WGS sequence"/>
</dbReference>
<evidence type="ECO:0000259" key="4">
    <source>
        <dbReference type="PROSITE" id="PS51186"/>
    </source>
</evidence>
<dbReference type="InterPro" id="IPR051531">
    <property type="entry name" value="N-acetyltransferase"/>
</dbReference>
<comment type="similarity">
    <text evidence="3">Belongs to the acetyltransferase family. RimJ subfamily.</text>
</comment>
<evidence type="ECO:0000256" key="1">
    <source>
        <dbReference type="ARBA" id="ARBA00022679"/>
    </source>
</evidence>
<feature type="domain" description="N-acetyltransferase" evidence="4">
    <location>
        <begin position="1"/>
        <end position="155"/>
    </location>
</feature>
<evidence type="ECO:0000313" key="5">
    <source>
        <dbReference type="EMBL" id="MCF4119861.1"/>
    </source>
</evidence>
<dbReference type="InterPro" id="IPR000182">
    <property type="entry name" value="GNAT_dom"/>
</dbReference>
<dbReference type="GO" id="GO:0008999">
    <property type="term" value="F:protein-N-terminal-alanine acetyltransferase activity"/>
    <property type="evidence" value="ECO:0007669"/>
    <property type="project" value="TreeGrafter"/>
</dbReference>
<keyword evidence="6" id="KW-1185">Reference proteome</keyword>
<gene>
    <name evidence="5" type="ORF">L1785_02605</name>
</gene>
<name>A0AA41QB41_9MICO</name>
<dbReference type="InterPro" id="IPR016181">
    <property type="entry name" value="Acyl_CoA_acyltransferase"/>
</dbReference>
<evidence type="ECO:0000313" key="6">
    <source>
        <dbReference type="Proteomes" id="UP001165405"/>
    </source>
</evidence>
<dbReference type="Pfam" id="PF13302">
    <property type="entry name" value="Acetyltransf_3"/>
    <property type="match status" value="1"/>
</dbReference>
<evidence type="ECO:0000256" key="2">
    <source>
        <dbReference type="ARBA" id="ARBA00023315"/>
    </source>
</evidence>
<protein>
    <submittedName>
        <fullName evidence="5">GNAT family N-acetyltransferase</fullName>
    </submittedName>
</protein>
<dbReference type="Gene3D" id="3.40.630.30">
    <property type="match status" value="1"/>
</dbReference>
<organism evidence="5 6">
    <name type="scientific">Antribacter soli</name>
    <dbReference type="NCBI Taxonomy" id="2910976"/>
    <lineage>
        <taxon>Bacteria</taxon>
        <taxon>Bacillati</taxon>
        <taxon>Actinomycetota</taxon>
        <taxon>Actinomycetes</taxon>
        <taxon>Micrococcales</taxon>
        <taxon>Promicromonosporaceae</taxon>
        <taxon>Antribacter</taxon>
    </lineage>
</organism>
<sequence length="176" mass="19111">MRLRSENAAWLEPWEATSPGTGHGQQGTVATFGEYVRALSAQARAGTTLPFAVELDGALVGQLTVASITYGSLCSASIGYWIGREAAGRGVIPTGVAMAVDYCFFVLGLHRMEVNIRPENGPSLRVVEKLGLRDEGLRERFLHIQGAWRDHRTFAITSEEVPGGLLARWQATRDAI</sequence>
<reference evidence="5" key="1">
    <citation type="submission" date="2022-01" db="EMBL/GenBank/DDBJ databases">
        <title>Antribacter sp. nov., isolated from Guizhou of China.</title>
        <authorList>
            <person name="Chengliang C."/>
            <person name="Ya Z."/>
        </authorList>
    </citation>
    <scope>NUCLEOTIDE SEQUENCE</scope>
    <source>
        <strain evidence="5">KLBMP 9083</strain>
    </source>
</reference>
<evidence type="ECO:0000256" key="3">
    <source>
        <dbReference type="ARBA" id="ARBA00038502"/>
    </source>
</evidence>